<evidence type="ECO:0000313" key="5">
    <source>
        <dbReference type="Proteomes" id="UP000015101"/>
    </source>
</evidence>
<dbReference type="SUPFAM" id="SSF56601">
    <property type="entry name" value="beta-lactamase/transpeptidase-like"/>
    <property type="match status" value="1"/>
</dbReference>
<dbReference type="PANTHER" id="PTHR46825">
    <property type="entry name" value="D-ALANYL-D-ALANINE-CARBOXYPEPTIDASE/ENDOPEPTIDASE AMPH"/>
    <property type="match status" value="1"/>
</dbReference>
<dbReference type="HOGENOM" id="CLU_1827406_0_0_1"/>
<reference evidence="5" key="1">
    <citation type="submission" date="2012-12" db="EMBL/GenBank/DDBJ databases">
        <authorList>
            <person name="Hellsten U."/>
            <person name="Grimwood J."/>
            <person name="Chapman J.A."/>
            <person name="Shapiro H."/>
            <person name="Aerts A."/>
            <person name="Otillar R.P."/>
            <person name="Terry A.Y."/>
            <person name="Boore J.L."/>
            <person name="Simakov O."/>
            <person name="Marletaz F."/>
            <person name="Cho S.-J."/>
            <person name="Edsinger-Gonzales E."/>
            <person name="Havlak P."/>
            <person name="Kuo D.-H."/>
            <person name="Larsson T."/>
            <person name="Lv J."/>
            <person name="Arendt D."/>
            <person name="Savage R."/>
            <person name="Osoegawa K."/>
            <person name="de Jong P."/>
            <person name="Lindberg D.R."/>
            <person name="Seaver E.C."/>
            <person name="Weisblat D.A."/>
            <person name="Putnam N.H."/>
            <person name="Grigoriev I.V."/>
            <person name="Rokhsar D.S."/>
        </authorList>
    </citation>
    <scope>NUCLEOTIDE SEQUENCE</scope>
</reference>
<gene>
    <name evidence="4" type="primary">20200051</name>
    <name evidence="3" type="ORF">HELRODRAFT_163397</name>
</gene>
<dbReference type="GeneID" id="20200051"/>
<evidence type="ECO:0000259" key="2">
    <source>
        <dbReference type="Pfam" id="PF00144"/>
    </source>
</evidence>
<dbReference type="EnsemblMetazoa" id="HelroT163397">
    <property type="protein sequence ID" value="HelroP163397"/>
    <property type="gene ID" value="HelroG163397"/>
</dbReference>
<dbReference type="OrthoDB" id="5946976at2759"/>
<feature type="signal peptide" evidence="1">
    <location>
        <begin position="1"/>
        <end position="19"/>
    </location>
</feature>
<keyword evidence="1" id="KW-0732">Signal</keyword>
<feature type="domain" description="Beta-lactamase-related" evidence="2">
    <location>
        <begin position="27"/>
        <end position="103"/>
    </location>
</feature>
<dbReference type="Pfam" id="PF00144">
    <property type="entry name" value="Beta-lactamase"/>
    <property type="match status" value="1"/>
</dbReference>
<dbReference type="InParanoid" id="T1EU01"/>
<dbReference type="KEGG" id="hro:HELRODRAFT_163397"/>
<dbReference type="EMBL" id="KB097495">
    <property type="protein sequence ID" value="ESN96346.1"/>
    <property type="molecule type" value="Genomic_DNA"/>
</dbReference>
<dbReference type="AlphaFoldDB" id="T1EU01"/>
<dbReference type="EMBL" id="AMQM01001382">
    <property type="status" value="NOT_ANNOTATED_CDS"/>
    <property type="molecule type" value="Genomic_DNA"/>
</dbReference>
<name>T1EU01_HELRO</name>
<dbReference type="InterPro" id="IPR012338">
    <property type="entry name" value="Beta-lactam/transpept-like"/>
</dbReference>
<dbReference type="CTD" id="20200051"/>
<evidence type="ECO:0000256" key="1">
    <source>
        <dbReference type="SAM" id="SignalP"/>
    </source>
</evidence>
<protein>
    <recommendedName>
        <fullName evidence="2">Beta-lactamase-related domain-containing protein</fullName>
    </recommendedName>
</protein>
<dbReference type="Gene3D" id="3.40.710.10">
    <property type="entry name" value="DD-peptidase/beta-lactamase superfamily"/>
    <property type="match status" value="1"/>
</dbReference>
<dbReference type="RefSeq" id="XP_009025524.1">
    <property type="nucleotide sequence ID" value="XM_009027276.1"/>
</dbReference>
<feature type="chain" id="PRO_5010980050" description="Beta-lactamase-related domain-containing protein" evidence="1">
    <location>
        <begin position="20"/>
        <end position="141"/>
    </location>
</feature>
<dbReference type="PANTHER" id="PTHR46825:SF9">
    <property type="entry name" value="BETA-LACTAMASE-RELATED DOMAIN-CONTAINING PROTEIN"/>
    <property type="match status" value="1"/>
</dbReference>
<accession>T1EU01</accession>
<dbReference type="InterPro" id="IPR050491">
    <property type="entry name" value="AmpC-like"/>
</dbReference>
<dbReference type="STRING" id="6412.T1EU01"/>
<organism evidence="4 5">
    <name type="scientific">Helobdella robusta</name>
    <name type="common">Californian leech</name>
    <dbReference type="NCBI Taxonomy" id="6412"/>
    <lineage>
        <taxon>Eukaryota</taxon>
        <taxon>Metazoa</taxon>
        <taxon>Spiralia</taxon>
        <taxon>Lophotrochozoa</taxon>
        <taxon>Annelida</taxon>
        <taxon>Clitellata</taxon>
        <taxon>Hirudinea</taxon>
        <taxon>Rhynchobdellida</taxon>
        <taxon>Glossiphoniidae</taxon>
        <taxon>Helobdella</taxon>
    </lineage>
</organism>
<proteinExistence type="predicted"/>
<reference evidence="3 5" key="2">
    <citation type="journal article" date="2013" name="Nature">
        <title>Insights into bilaterian evolution from three spiralian genomes.</title>
        <authorList>
            <person name="Simakov O."/>
            <person name="Marletaz F."/>
            <person name="Cho S.J."/>
            <person name="Edsinger-Gonzales E."/>
            <person name="Havlak P."/>
            <person name="Hellsten U."/>
            <person name="Kuo D.H."/>
            <person name="Larsson T."/>
            <person name="Lv J."/>
            <person name="Arendt D."/>
            <person name="Savage R."/>
            <person name="Osoegawa K."/>
            <person name="de Jong P."/>
            <person name="Grimwood J."/>
            <person name="Chapman J.A."/>
            <person name="Shapiro H."/>
            <person name="Aerts A."/>
            <person name="Otillar R.P."/>
            <person name="Terry A.Y."/>
            <person name="Boore J.L."/>
            <person name="Grigoriev I.V."/>
            <person name="Lindberg D.R."/>
            <person name="Seaver E.C."/>
            <person name="Weisblat D.A."/>
            <person name="Putnam N.H."/>
            <person name="Rokhsar D.S."/>
        </authorList>
    </citation>
    <scope>NUCLEOTIDE SEQUENCE</scope>
</reference>
<dbReference type="Proteomes" id="UP000015101">
    <property type="component" value="Unassembled WGS sequence"/>
</dbReference>
<sequence>MMFIWILLFLTLKPDDCCGQYLDSSSFDQEVTAYMRERKIPGASVAVSKHGKFIIRKGYGRASHQRLMTPWTTVRIGGVSKFVTSLGLMRLVEHGKVRLDDLVFGEEGHSIARPAVSCDYDNSVYIFLALNQATEKQNQVL</sequence>
<reference evidence="4" key="3">
    <citation type="submission" date="2015-06" db="UniProtKB">
        <authorList>
            <consortium name="EnsemblMetazoa"/>
        </authorList>
    </citation>
    <scope>IDENTIFICATION</scope>
</reference>
<evidence type="ECO:0000313" key="4">
    <source>
        <dbReference type="EnsemblMetazoa" id="HelroP163397"/>
    </source>
</evidence>
<keyword evidence="5" id="KW-1185">Reference proteome</keyword>
<dbReference type="InterPro" id="IPR001466">
    <property type="entry name" value="Beta-lactam-related"/>
</dbReference>
<evidence type="ECO:0000313" key="3">
    <source>
        <dbReference type="EMBL" id="ESN96346.1"/>
    </source>
</evidence>